<dbReference type="GO" id="GO:0061172">
    <property type="term" value="P:regulation of establishment of bipolar cell polarity"/>
    <property type="evidence" value="ECO:0007669"/>
    <property type="project" value="TreeGrafter"/>
</dbReference>
<evidence type="ECO:0000256" key="1">
    <source>
        <dbReference type="SAM" id="MobiDB-lite"/>
    </source>
</evidence>
<dbReference type="SMART" id="SM00060">
    <property type="entry name" value="FN3"/>
    <property type="match status" value="1"/>
</dbReference>
<dbReference type="InterPro" id="IPR013783">
    <property type="entry name" value="Ig-like_fold"/>
</dbReference>
<dbReference type="PANTHER" id="PTHR21437">
    <property type="entry name" value="WIDE AWAKE"/>
    <property type="match status" value="1"/>
</dbReference>
<name>A0A7J6DAY1_9TELE</name>
<dbReference type="Pfam" id="PF00041">
    <property type="entry name" value="fn3"/>
    <property type="match status" value="1"/>
</dbReference>
<evidence type="ECO:0000313" key="3">
    <source>
        <dbReference type="EMBL" id="KAF4116488.1"/>
    </source>
</evidence>
<dbReference type="PANTHER" id="PTHR21437:SF2">
    <property type="entry name" value="ANKYRIN REPEAT AND FIBRONECTIN TYPE-III DOMAIN-CONTAINING PROTEIN 1-LIKE"/>
    <property type="match status" value="1"/>
</dbReference>
<dbReference type="CDD" id="cd00063">
    <property type="entry name" value="FN3"/>
    <property type="match status" value="1"/>
</dbReference>
<dbReference type="AlphaFoldDB" id="A0A7J6DAY1"/>
<feature type="domain" description="Fibronectin type-III" evidence="2">
    <location>
        <begin position="185"/>
        <end position="284"/>
    </location>
</feature>
<gene>
    <name evidence="3" type="ORF">G5714_003977</name>
</gene>
<feature type="compositionally biased region" description="Acidic residues" evidence="1">
    <location>
        <begin position="882"/>
        <end position="891"/>
    </location>
</feature>
<feature type="region of interest" description="Disordered" evidence="1">
    <location>
        <begin position="808"/>
        <end position="830"/>
    </location>
</feature>
<keyword evidence="4" id="KW-1185">Reference proteome</keyword>
<dbReference type="GO" id="GO:0000132">
    <property type="term" value="P:establishment of mitotic spindle orientation"/>
    <property type="evidence" value="ECO:0007669"/>
    <property type="project" value="TreeGrafter"/>
</dbReference>
<accession>A0A7J6DAY1</accession>
<dbReference type="InterPro" id="IPR036116">
    <property type="entry name" value="FN3_sf"/>
</dbReference>
<organism evidence="3 4">
    <name type="scientific">Onychostoma macrolepis</name>
    <dbReference type="NCBI Taxonomy" id="369639"/>
    <lineage>
        <taxon>Eukaryota</taxon>
        <taxon>Metazoa</taxon>
        <taxon>Chordata</taxon>
        <taxon>Craniata</taxon>
        <taxon>Vertebrata</taxon>
        <taxon>Euteleostomi</taxon>
        <taxon>Actinopterygii</taxon>
        <taxon>Neopterygii</taxon>
        <taxon>Teleostei</taxon>
        <taxon>Ostariophysi</taxon>
        <taxon>Cypriniformes</taxon>
        <taxon>Cyprinidae</taxon>
        <taxon>Acrossocheilinae</taxon>
        <taxon>Onychostoma</taxon>
    </lineage>
</organism>
<feature type="region of interest" description="Disordered" evidence="1">
    <location>
        <begin position="882"/>
        <end position="907"/>
    </location>
</feature>
<dbReference type="PROSITE" id="PS50853">
    <property type="entry name" value="FN3"/>
    <property type="match status" value="1"/>
</dbReference>
<proteinExistence type="predicted"/>
<dbReference type="InterPro" id="IPR039269">
    <property type="entry name" value="ANKFN1"/>
</dbReference>
<dbReference type="GO" id="GO:0005819">
    <property type="term" value="C:spindle"/>
    <property type="evidence" value="ECO:0007669"/>
    <property type="project" value="TreeGrafter"/>
</dbReference>
<evidence type="ECO:0000259" key="2">
    <source>
        <dbReference type="PROSITE" id="PS50853"/>
    </source>
</evidence>
<dbReference type="EMBL" id="JAAMOB010000003">
    <property type="protein sequence ID" value="KAF4116488.1"/>
    <property type="molecule type" value="Genomic_DNA"/>
</dbReference>
<dbReference type="InterPro" id="IPR003961">
    <property type="entry name" value="FN3_dom"/>
</dbReference>
<protein>
    <recommendedName>
        <fullName evidence="2">Fibronectin type-III domain-containing protein</fullName>
    </recommendedName>
</protein>
<dbReference type="Gene3D" id="2.60.40.10">
    <property type="entry name" value="Immunoglobulins"/>
    <property type="match status" value="1"/>
</dbReference>
<sequence>MAPPQRRRSFGPVSPKRIYRSLSLKLRGGASHSEAEPSDWRRRLSRGPAQYSCLWDALENEDTLAVQHLLSRERAADRRVNGVSELGLVPLDVAALTHNAPLLQVLVKAGAKHNTTLSSASDWSLKLDELVSLAEQKLEEWRAELLLRVKAELQSQTDVQKNVDLWTRRRELYHHMRDRFHMTAPPGPPTGAVLLVTGDSCLCVRVTEPAGQTHGLITRYRVEWSSSSSFHPLCGTGFITDTRNPEFSIAGLQTGVQYYVRVSAYNVRGWGSFVSSSPPCVAPSSWSSCCGVTVRRRNPAAAVRRISQQIREPALSESRSSVKRVSVSRGLKQLFHSSRFVRLLQRGVYLACVFYQKDCVLVTADDQLPLVEIQSCSTSFTQDFLWFCKLSCAWMQVPRLLQVLSSSSLSSSSSLLQNRLSFLRAVAQLQASVGCVDLGQVYFEPLKDRQGNVLLVTLREVTTPLPPVPPSDPPLHWLPVSSLERNQSETPLLPEPSAIELLTHRLKEMLAYHRRSQQRAQPGLYVGILKLCSSVDQLRILVPQRLPNMPCHCRVRNRPHVSREEWAWLQEHAVGGACGGQEGGDDAVIDSSGVEDFVKALRSAVTQLLTKLNVPLERASEYRVYTQELLQVRDQVSVILLLPPCEEFRSRQRPAEGAQHTFTIPLHYFELVHLWAYERDLLSQYCQLWLRLELDVRLSQQALREALDTEELQEATERLAHVTQLAQSLSALWRESRWLMDVIHTLRSKHSEGAVPLGRVMTSRPPIRSATHEDTPPALHTVEQMQTVEATGSEVSAPVEVTEVVTCPETPTSHYTDESRSRGNSTRHHGNSLLQMHSCPELSDLAASHPIMPADEGQDLLTEMMDLFQSLDLLGGSLTDLQELDWSDPEPDLQNQDQDDGTVTHRGHPVRSLVEWVKSTI</sequence>
<evidence type="ECO:0000313" key="4">
    <source>
        <dbReference type="Proteomes" id="UP000579812"/>
    </source>
</evidence>
<comment type="caution">
    <text evidence="3">The sequence shown here is derived from an EMBL/GenBank/DDBJ whole genome shotgun (WGS) entry which is preliminary data.</text>
</comment>
<dbReference type="SUPFAM" id="SSF49265">
    <property type="entry name" value="Fibronectin type III"/>
    <property type="match status" value="1"/>
</dbReference>
<dbReference type="Proteomes" id="UP000579812">
    <property type="component" value="Unassembled WGS sequence"/>
</dbReference>
<reference evidence="3 4" key="1">
    <citation type="submission" date="2020-04" db="EMBL/GenBank/DDBJ databases">
        <title>Chromosome-level genome assembly of a cyprinid fish Onychostoma macrolepis by integration of Nanopore Sequencing, Bionano and Hi-C technology.</title>
        <authorList>
            <person name="Wang D."/>
        </authorList>
    </citation>
    <scope>NUCLEOTIDE SEQUENCE [LARGE SCALE GENOMIC DNA]</scope>
    <source>
        <strain evidence="3">SWU-2019</strain>
        <tissue evidence="3">Muscle</tissue>
    </source>
</reference>